<evidence type="ECO:0000256" key="10">
    <source>
        <dbReference type="ARBA" id="ARBA00073423"/>
    </source>
</evidence>
<sequence length="1045" mass="117369">MNYVTHIPLLMQVQRTQTPAEEEEEEEETEELGHVDTYADYKPSKSTIGISHPDIVVETNTLSSVPPPDITYTLSIPNLTINCGLLSALQLEAIIYACQQHEVILQNNQRAGFLIGDGAGVGKGRTVAGIILENYLKGRKKALWFSVSNDLKYDAERDLKDINAPTIPVHALNKIKYGDTATSEGVLFATYSALIGESQAGGQRRTRLKQILDWCKPGFDGVIVFDECHKAKNATSTKMGKAVLDLQHKLPLARVVYASATGASEPKNMIYMSRLGIWGDGTPFNTFDDFLHAIEKRGVGAMEIVAMDMKVSGMYIARQLSFSGVSFRIEEISLDDDFKLVYNKSAKLWAETLAVFMRAADELCLVSRKSLWGQFWSSHQRFFKYLCIAAKVRCLVELANKELEAGKCIVIVLCPWLSEALVKVEYWSKLIFGSALTQTSHTTPQLSSSVTGTFLSDAPVVFTLIICLLPGTLPPKFPKHTMVDPGGVINISDDSSTDTDGMDTDSNSSPDSLLDNNNDDDVIFVDSKNTWQTFGGHLPVVSPWWFYDCVIEEMKQDLLNKIADLGKELPLNTLDELIDKLGGPEKVSEMTGRKGRVVRRPDGSVRYESRAEQSHTIDHINLKEKDRFMCGEKLVAIISEAASSGISLQADKRVKNQCRRVHMTLELPWSADRAIQQFGRTHRSNQVTAPEYIFLISELAGERRFASIVAKRLESLGALTHGDRRATESRDLSKYNFENKYGTKALDKITKAILGHIESKVSPPKGYPGGDALFFRGMLSVCRNEPRFGLSTEKDCSITKFLNRILGLEVHKQNSLFQYFTDNFDYLIEKDKKEGKYDMGILATLTFSLWMPWEEAYEKAQNLNSPDEGFYLSYKVSLAGYHRAESDTLHVPARTLTQYQEACDTVAPDQAKDSWESQFNFSFGKCSHANWNGKCKKIEEGQECLQGMRLRQYHMLCGALLRVWKRVADVVSDITSSSILQIVRLKTKNSNKQVGEYTTTSCNSHTHTPSLNVLANAFFQWPKIKRHNRLCCYRLSQMIDLYKQM</sequence>
<dbReference type="SUPFAM" id="SSF52540">
    <property type="entry name" value="P-loop containing nucleoside triphosphate hydrolases"/>
    <property type="match status" value="2"/>
</dbReference>
<dbReference type="InterPro" id="IPR026741">
    <property type="entry name" value="SNO"/>
</dbReference>
<dbReference type="FunFam" id="3.40.50.300:FF:000342">
    <property type="entry name" value="Protein strawberry notch homolog 2"/>
    <property type="match status" value="1"/>
</dbReference>
<dbReference type="GO" id="GO:0002281">
    <property type="term" value="P:macrophage activation involved in immune response"/>
    <property type="evidence" value="ECO:0007669"/>
    <property type="project" value="UniProtKB-ARBA"/>
</dbReference>
<dbReference type="GeneTree" id="ENSGT00940000159946"/>
<dbReference type="Pfam" id="PF13871">
    <property type="entry name" value="Helicase_C_4"/>
    <property type="match status" value="1"/>
</dbReference>
<dbReference type="GO" id="GO:0001503">
    <property type="term" value="P:ossification"/>
    <property type="evidence" value="ECO:0007669"/>
    <property type="project" value="UniProtKB-KW"/>
</dbReference>
<comment type="subunit">
    <text evidence="9">Interacts with TAL1; this interaction inhibits TAL1 occupancy of the DCSTAMP promoter, leading to the activation of the DCSTAMP promoter by the transcription factor MITF.</text>
</comment>
<feature type="region of interest" description="Disordered" evidence="11">
    <location>
        <begin position="488"/>
        <end position="515"/>
    </location>
</feature>
<evidence type="ECO:0000313" key="14">
    <source>
        <dbReference type="Proteomes" id="UP000472277"/>
    </source>
</evidence>
<dbReference type="Pfam" id="PF25373">
    <property type="entry name" value="SBNO"/>
    <property type="match status" value="1"/>
</dbReference>
<evidence type="ECO:0000256" key="8">
    <source>
        <dbReference type="ARBA" id="ARBA00055221"/>
    </source>
</evidence>
<keyword evidence="5" id="KW-0805">Transcription regulation</keyword>
<dbReference type="Ensembl" id="ENSSTUT00000105150.1">
    <property type="protein sequence ID" value="ENSSTUP00000097925.1"/>
    <property type="gene ID" value="ENSSTUG00000043793.1"/>
</dbReference>
<dbReference type="GO" id="GO:0005634">
    <property type="term" value="C:nucleus"/>
    <property type="evidence" value="ECO:0007669"/>
    <property type="project" value="TreeGrafter"/>
</dbReference>
<keyword evidence="4" id="KW-0892">Osteogenesis</keyword>
<evidence type="ECO:0000256" key="5">
    <source>
        <dbReference type="ARBA" id="ARBA00023015"/>
    </source>
</evidence>
<evidence type="ECO:0000256" key="9">
    <source>
        <dbReference type="ARBA" id="ARBA00063805"/>
    </source>
</evidence>
<comment type="similarity">
    <text evidence="1">Belongs to the SBNO family.</text>
</comment>
<keyword evidence="14" id="KW-1185">Reference proteome</keyword>
<proteinExistence type="inferred from homology"/>
<organism evidence="13 14">
    <name type="scientific">Salmo trutta</name>
    <name type="common">Brown trout</name>
    <dbReference type="NCBI Taxonomy" id="8032"/>
    <lineage>
        <taxon>Eukaryota</taxon>
        <taxon>Metazoa</taxon>
        <taxon>Chordata</taxon>
        <taxon>Craniata</taxon>
        <taxon>Vertebrata</taxon>
        <taxon>Euteleostomi</taxon>
        <taxon>Actinopterygii</taxon>
        <taxon>Neopterygii</taxon>
        <taxon>Teleostei</taxon>
        <taxon>Protacanthopterygii</taxon>
        <taxon>Salmoniformes</taxon>
        <taxon>Salmonidae</taxon>
        <taxon>Salmoninae</taxon>
        <taxon>Salmo</taxon>
    </lineage>
</organism>
<feature type="compositionally biased region" description="Low complexity" evidence="11">
    <location>
        <begin position="504"/>
        <end position="515"/>
    </location>
</feature>
<evidence type="ECO:0000256" key="11">
    <source>
        <dbReference type="SAM" id="MobiDB-lite"/>
    </source>
</evidence>
<dbReference type="PROSITE" id="PS51192">
    <property type="entry name" value="HELICASE_ATP_BIND_1"/>
    <property type="match status" value="1"/>
</dbReference>
<dbReference type="PANTHER" id="PTHR12706">
    <property type="entry name" value="STRAWBERRY NOTCH-RELATED"/>
    <property type="match status" value="1"/>
</dbReference>
<keyword evidence="6" id="KW-0010">Activator</keyword>
<dbReference type="InterPro" id="IPR057332">
    <property type="entry name" value="SBNO_a/b_dom"/>
</dbReference>
<gene>
    <name evidence="13" type="primary">LOC115158197</name>
</gene>
<dbReference type="InterPro" id="IPR027417">
    <property type="entry name" value="P-loop_NTPase"/>
</dbReference>
<comment type="function">
    <text evidence="8">Acts as a transcriptional coregulator, that can have both coactivator and corepressor functions. Inhibits the DCSTAMP-repressive activity of TAL1, hence enhancing the access of the transcription factor MITF to the DC-STAMP promoter in osteoclast. Plays a role in bone homeostasis; required as a positive regulator in TNFSF11//RANKL-mediated osteoclast fusion via a DCSTAMP-dependent pathway. May also be required in the regulation of osteoblast differentiation. Involved in the transcriptional corepression of NF-kappaB in macrophages. Plays a role as a regulator in the pro-inflammatory cascade.</text>
</comment>
<dbReference type="Proteomes" id="UP000472277">
    <property type="component" value="Chromosome 22"/>
</dbReference>
<keyword evidence="7" id="KW-0804">Transcription</keyword>
<evidence type="ECO:0000256" key="6">
    <source>
        <dbReference type="ARBA" id="ARBA00023159"/>
    </source>
</evidence>
<evidence type="ECO:0000256" key="2">
    <source>
        <dbReference type="ARBA" id="ARBA00022491"/>
    </source>
</evidence>
<dbReference type="PANTHER" id="PTHR12706:SF5">
    <property type="entry name" value="PROTEIN STRAWBERRY NOTCH HOMOLOG 2"/>
    <property type="match status" value="1"/>
</dbReference>
<dbReference type="GO" id="GO:0031490">
    <property type="term" value="F:chromatin DNA binding"/>
    <property type="evidence" value="ECO:0007669"/>
    <property type="project" value="TreeGrafter"/>
</dbReference>
<dbReference type="InterPro" id="IPR039187">
    <property type="entry name" value="SNO_AAA"/>
</dbReference>
<dbReference type="FunFam" id="3.40.50.300:FF:003990">
    <property type="entry name" value="Si:ch73-63e15.2"/>
    <property type="match status" value="1"/>
</dbReference>
<evidence type="ECO:0000259" key="12">
    <source>
        <dbReference type="PROSITE" id="PS51192"/>
    </source>
</evidence>
<dbReference type="GO" id="GO:0071354">
    <property type="term" value="P:cellular response to interleukin-6"/>
    <property type="evidence" value="ECO:0007669"/>
    <property type="project" value="UniProtKB-ARBA"/>
</dbReference>
<keyword evidence="2" id="KW-0678">Repressor</keyword>
<dbReference type="InterPro" id="IPR026937">
    <property type="entry name" value="SBNO_Helicase_C_dom"/>
</dbReference>
<protein>
    <recommendedName>
        <fullName evidence="10">Protein strawberry notch homolog 2</fullName>
    </recommendedName>
</protein>
<reference evidence="13" key="2">
    <citation type="submission" date="2025-09" db="UniProtKB">
        <authorList>
            <consortium name="Ensembl"/>
        </authorList>
    </citation>
    <scope>IDENTIFICATION</scope>
</reference>
<feature type="domain" description="Helicase ATP-binding" evidence="12">
    <location>
        <begin position="104"/>
        <end position="261"/>
    </location>
</feature>
<dbReference type="AlphaFoldDB" id="A0A674DPZ4"/>
<dbReference type="GO" id="GO:0042393">
    <property type="term" value="F:histone binding"/>
    <property type="evidence" value="ECO:0007669"/>
    <property type="project" value="TreeGrafter"/>
</dbReference>
<dbReference type="OMA" id="HEGFYEL"/>
<evidence type="ECO:0000313" key="13">
    <source>
        <dbReference type="Ensembl" id="ENSSTUP00000097925.1"/>
    </source>
</evidence>
<evidence type="ECO:0000256" key="1">
    <source>
        <dbReference type="ARBA" id="ARBA00006992"/>
    </source>
</evidence>
<feature type="region of interest" description="Disordered" evidence="11">
    <location>
        <begin position="14"/>
        <end position="33"/>
    </location>
</feature>
<evidence type="ECO:0000256" key="7">
    <source>
        <dbReference type="ARBA" id="ARBA00023163"/>
    </source>
</evidence>
<reference evidence="13" key="1">
    <citation type="submission" date="2025-08" db="UniProtKB">
        <authorList>
            <consortium name="Ensembl"/>
        </authorList>
    </citation>
    <scope>IDENTIFICATION</scope>
</reference>
<evidence type="ECO:0000256" key="4">
    <source>
        <dbReference type="ARBA" id="ARBA00022855"/>
    </source>
</evidence>
<dbReference type="GO" id="GO:0006355">
    <property type="term" value="P:regulation of DNA-templated transcription"/>
    <property type="evidence" value="ECO:0007669"/>
    <property type="project" value="InterPro"/>
</dbReference>
<dbReference type="GO" id="GO:0030154">
    <property type="term" value="P:cell differentiation"/>
    <property type="evidence" value="ECO:0007669"/>
    <property type="project" value="UniProtKB-KW"/>
</dbReference>
<feature type="compositionally biased region" description="Acidic residues" evidence="11">
    <location>
        <begin position="20"/>
        <end position="30"/>
    </location>
</feature>
<accession>A0A674DPZ4</accession>
<name>A0A674DPZ4_SALTR</name>
<dbReference type="Gene3D" id="3.40.50.300">
    <property type="entry name" value="P-loop containing nucleotide triphosphate hydrolases"/>
    <property type="match status" value="1"/>
</dbReference>
<keyword evidence="3" id="KW-0221">Differentiation</keyword>
<dbReference type="InterPro" id="IPR014001">
    <property type="entry name" value="Helicase_ATP-bd"/>
</dbReference>
<dbReference type="Pfam" id="PF13872">
    <property type="entry name" value="AAA_34"/>
    <property type="match status" value="1"/>
</dbReference>
<evidence type="ECO:0000256" key="3">
    <source>
        <dbReference type="ARBA" id="ARBA00022782"/>
    </source>
</evidence>